<accession>A0A0D5CEY8</accession>
<dbReference type="EMBL" id="QWEA01000160">
    <property type="protein sequence ID" value="RIJ43617.1"/>
    <property type="molecule type" value="Genomic_DNA"/>
</dbReference>
<proteinExistence type="inferred from homology"/>
<dbReference type="Pfam" id="PF07804">
    <property type="entry name" value="HipA_C"/>
    <property type="match status" value="1"/>
</dbReference>
<dbReference type="Proteomes" id="UP000032604">
    <property type="component" value="Chromosome"/>
</dbReference>
<dbReference type="RefSeq" id="WP_045526162.1">
    <property type="nucleotide sequence ID" value="NZ_CP011043.1"/>
</dbReference>
<evidence type="ECO:0000259" key="4">
    <source>
        <dbReference type="Pfam" id="PF07804"/>
    </source>
</evidence>
<evidence type="ECO:0000256" key="2">
    <source>
        <dbReference type="ARBA" id="ARBA00022679"/>
    </source>
</evidence>
<dbReference type="InterPro" id="IPR052028">
    <property type="entry name" value="HipA_Ser/Thr_kinase"/>
</dbReference>
<dbReference type="KEGG" id="cmh:VO01_00765"/>
<dbReference type="HOGENOM" id="CLU_041102_0_0_11"/>
<keyword evidence="2" id="KW-0808">Transferase</keyword>
<dbReference type="OrthoDB" id="3182374at2"/>
<reference evidence="6 8" key="2">
    <citation type="submission" date="2018-08" db="EMBL/GenBank/DDBJ databases">
        <title>Genome Sequence of Clavibacter michiganensis Subspecies type strains, and the Atypical Peach-Colored Strains Isolated from Tomato.</title>
        <authorList>
            <person name="Osdaghi E."/>
            <person name="Portier P."/>
            <person name="Briand M."/>
            <person name="Jacques M.-A."/>
        </authorList>
    </citation>
    <scope>NUCLEOTIDE SEQUENCE [LARGE SCALE GENOMIC DNA]</scope>
    <source>
        <strain evidence="6 8">CFBP 6488</strain>
    </source>
</reference>
<dbReference type="EMBL" id="CP011043">
    <property type="protein sequence ID" value="AJW77870.1"/>
    <property type="molecule type" value="Genomic_DNA"/>
</dbReference>
<organism evidence="5 7">
    <name type="scientific">Clavibacter michiganensis subsp. insidiosus</name>
    <dbReference type="NCBI Taxonomy" id="33014"/>
    <lineage>
        <taxon>Bacteria</taxon>
        <taxon>Bacillati</taxon>
        <taxon>Actinomycetota</taxon>
        <taxon>Actinomycetes</taxon>
        <taxon>Micrococcales</taxon>
        <taxon>Microbacteriaceae</taxon>
        <taxon>Clavibacter</taxon>
    </lineage>
</organism>
<dbReference type="PANTHER" id="PTHR37419">
    <property type="entry name" value="SERINE/THREONINE-PROTEIN KINASE TOXIN HIPA"/>
    <property type="match status" value="1"/>
</dbReference>
<evidence type="ECO:0000256" key="3">
    <source>
        <dbReference type="ARBA" id="ARBA00022777"/>
    </source>
</evidence>
<dbReference type="GO" id="GO:0005829">
    <property type="term" value="C:cytosol"/>
    <property type="evidence" value="ECO:0007669"/>
    <property type="project" value="TreeGrafter"/>
</dbReference>
<evidence type="ECO:0000313" key="5">
    <source>
        <dbReference type="EMBL" id="AJW77870.1"/>
    </source>
</evidence>
<name>A0A0D5CEY8_9MICO</name>
<feature type="domain" description="HipA-like C-terminal" evidence="4">
    <location>
        <begin position="155"/>
        <end position="361"/>
    </location>
</feature>
<dbReference type="Gene3D" id="1.10.1070.20">
    <property type="match status" value="1"/>
</dbReference>
<evidence type="ECO:0000313" key="7">
    <source>
        <dbReference type="Proteomes" id="UP000032604"/>
    </source>
</evidence>
<dbReference type="PATRIC" id="fig|33014.5.peg.171"/>
<dbReference type="GO" id="GO:0004674">
    <property type="term" value="F:protein serine/threonine kinase activity"/>
    <property type="evidence" value="ECO:0007669"/>
    <property type="project" value="TreeGrafter"/>
</dbReference>
<gene>
    <name evidence="6" type="ORF">DZF93_05875</name>
    <name evidence="5" type="ORF">VO01_00765</name>
</gene>
<dbReference type="InterPro" id="IPR012893">
    <property type="entry name" value="HipA-like_C"/>
</dbReference>
<comment type="similarity">
    <text evidence="1">Belongs to the HipA Ser/Thr kinase family.</text>
</comment>
<keyword evidence="3" id="KW-0418">Kinase</keyword>
<reference evidence="5 7" key="1">
    <citation type="journal article" date="2015" name="Genome Announc.">
        <title>Complete Genome Sequence of Clavibacter michiganensis subsp. insidiosus R1-1 Using PacBio Single-Molecule Real-Time Technology.</title>
        <authorList>
            <person name="Lu Y."/>
            <person name="Samac D.A."/>
            <person name="Glazebrook J."/>
            <person name="Ishimaru C.A."/>
        </authorList>
    </citation>
    <scope>NUCLEOTIDE SEQUENCE [LARGE SCALE GENOMIC DNA]</scope>
    <source>
        <strain evidence="5 7">R1-1</strain>
    </source>
</reference>
<protein>
    <submittedName>
        <fullName evidence="6">Type II toxin-antitoxin system HipA family toxin</fullName>
    </submittedName>
</protein>
<evidence type="ECO:0000313" key="8">
    <source>
        <dbReference type="Proteomes" id="UP000266634"/>
    </source>
</evidence>
<dbReference type="PANTHER" id="PTHR37419:SF8">
    <property type="entry name" value="TOXIN YJJJ"/>
    <property type="match status" value="1"/>
</dbReference>
<evidence type="ECO:0000313" key="6">
    <source>
        <dbReference type="EMBL" id="RIJ43617.1"/>
    </source>
</evidence>
<dbReference type="Proteomes" id="UP000266634">
    <property type="component" value="Unassembled WGS sequence"/>
</dbReference>
<evidence type="ECO:0000256" key="1">
    <source>
        <dbReference type="ARBA" id="ARBA00010164"/>
    </source>
</evidence>
<dbReference type="AlphaFoldDB" id="A0A0D5CEY8"/>
<sequence length="399" mass="43397">MADVYEVTTVLGREEVRAGRIYRTRTSGSFEYDSDYLRRRDAFALVPALGLFPGAQSLSPTNPFSDSAPDTWGRKVQNRAAGRTLDELTLMFGVNDEGRQGATRFWDGGVAMAPGAGVPVEADLSQIIHVADQIERGETEIDDAAVRRLFRATGSLGGARPKANVRIGADLWLAKFPKPTGDEWNVMAWEAATLDVMGEVGIDVPQHITKAITVEGTRRTVLFLRRFDRSIDGVRVPYVSAMTALEATDGDGGDWVDLVDFARSAGADTTELWRRSVFGALIGNLDDHLRNHGFLRRGTAWALAPAFDVNPEPLGNGELHQLALLGDREARLEAFAAEDALDLFGVRPSPARDYLERLRSALPRLPRRAAARGADALTIETMGSRIDAAVAAVGQALEQ</sequence>